<dbReference type="Proteomes" id="UP000504610">
    <property type="component" value="Chromosome 2"/>
</dbReference>
<accession>A0A9W3D8B8</accession>
<proteinExistence type="predicted"/>
<feature type="domain" description="Retrotransposon gag" evidence="1">
    <location>
        <begin position="4"/>
        <end position="94"/>
    </location>
</feature>
<reference evidence="2" key="1">
    <citation type="journal article" date="2019" name="Database">
        <title>The radish genome database (RadishGD): an integrated information resource for radish genomics.</title>
        <authorList>
            <person name="Yu H.J."/>
            <person name="Baek S."/>
            <person name="Lee Y.J."/>
            <person name="Cho A."/>
            <person name="Mun J.H."/>
        </authorList>
    </citation>
    <scope>NUCLEOTIDE SEQUENCE [LARGE SCALE GENOMIC DNA]</scope>
    <source>
        <strain evidence="2">cv. WK10039</strain>
    </source>
</reference>
<dbReference type="InterPro" id="IPR005162">
    <property type="entry name" value="Retrotrans_gag_dom"/>
</dbReference>
<evidence type="ECO:0000313" key="2">
    <source>
        <dbReference type="Proteomes" id="UP000504610"/>
    </source>
</evidence>
<organism evidence="2 3">
    <name type="scientific">Raphanus sativus</name>
    <name type="common">Radish</name>
    <name type="synonym">Raphanus raphanistrum var. sativus</name>
    <dbReference type="NCBI Taxonomy" id="3726"/>
    <lineage>
        <taxon>Eukaryota</taxon>
        <taxon>Viridiplantae</taxon>
        <taxon>Streptophyta</taxon>
        <taxon>Embryophyta</taxon>
        <taxon>Tracheophyta</taxon>
        <taxon>Spermatophyta</taxon>
        <taxon>Magnoliopsida</taxon>
        <taxon>eudicotyledons</taxon>
        <taxon>Gunneridae</taxon>
        <taxon>Pentapetalae</taxon>
        <taxon>rosids</taxon>
        <taxon>malvids</taxon>
        <taxon>Brassicales</taxon>
        <taxon>Brassicaceae</taxon>
        <taxon>Brassiceae</taxon>
        <taxon>Raphanus</taxon>
    </lineage>
</organism>
<gene>
    <name evidence="3" type="primary">LOC130508532</name>
</gene>
<dbReference type="PANTHER" id="PTHR33223:SF9">
    <property type="entry name" value="RETROTRANSPOSON GAG DOMAIN-CONTAINING PROTEIN"/>
    <property type="match status" value="1"/>
</dbReference>
<dbReference type="KEGG" id="rsz:130508532"/>
<dbReference type="PANTHER" id="PTHR33223">
    <property type="entry name" value="CCHC-TYPE DOMAIN-CONTAINING PROTEIN"/>
    <property type="match status" value="1"/>
</dbReference>
<dbReference type="GeneID" id="130508532"/>
<evidence type="ECO:0000313" key="3">
    <source>
        <dbReference type="RefSeq" id="XP_056860072.1"/>
    </source>
</evidence>
<sequence length="105" mass="11955">MCKVFGSTLTGPALQWYIHLPIKSIKSFAAISDKFMEQFTSSRDLEKNSDDLYEIIQHRNEPLRSYIALINQAKVAIPECNADTAISAFKRGLLPEGYLYKELIK</sequence>
<dbReference type="AlphaFoldDB" id="A0A9W3D8B8"/>
<keyword evidence="2" id="KW-1185">Reference proteome</keyword>
<reference evidence="3" key="2">
    <citation type="submission" date="2025-08" db="UniProtKB">
        <authorList>
            <consortium name="RefSeq"/>
        </authorList>
    </citation>
    <scope>IDENTIFICATION</scope>
    <source>
        <tissue evidence="3">Leaf</tissue>
    </source>
</reference>
<name>A0A9W3D8B8_RAPSA</name>
<dbReference type="RefSeq" id="XP_056860072.1">
    <property type="nucleotide sequence ID" value="XM_057004092.1"/>
</dbReference>
<dbReference type="OrthoDB" id="1528072at2759"/>
<dbReference type="Pfam" id="PF03732">
    <property type="entry name" value="Retrotrans_gag"/>
    <property type="match status" value="1"/>
</dbReference>
<protein>
    <submittedName>
        <fullName evidence="3">Uncharacterized protein LOC130508532</fullName>
    </submittedName>
</protein>
<evidence type="ECO:0000259" key="1">
    <source>
        <dbReference type="Pfam" id="PF03732"/>
    </source>
</evidence>